<gene>
    <name evidence="2" type="primary">yqaA</name>
    <name evidence="2" type="ORF">LMG3458_01331</name>
</gene>
<keyword evidence="1" id="KW-0472">Membrane</keyword>
<feature type="transmembrane region" description="Helical" evidence="1">
    <location>
        <begin position="155"/>
        <end position="177"/>
    </location>
</feature>
<evidence type="ECO:0000313" key="3">
    <source>
        <dbReference type="Proteomes" id="UP000494111"/>
    </source>
</evidence>
<organism evidence="2 3">
    <name type="scientific">Achromobacter deleyi</name>
    <dbReference type="NCBI Taxonomy" id="1353891"/>
    <lineage>
        <taxon>Bacteria</taxon>
        <taxon>Pseudomonadati</taxon>
        <taxon>Pseudomonadota</taxon>
        <taxon>Betaproteobacteria</taxon>
        <taxon>Burkholderiales</taxon>
        <taxon>Alcaligenaceae</taxon>
        <taxon>Achromobacter</taxon>
    </lineage>
</organism>
<reference evidence="2 3" key="1">
    <citation type="submission" date="2020-04" db="EMBL/GenBank/DDBJ databases">
        <authorList>
            <person name="De Canck E."/>
        </authorList>
    </citation>
    <scope>NUCLEOTIDE SEQUENCE [LARGE SCALE GENOMIC DNA]</scope>
    <source>
        <strain evidence="2 3">LMG 3458</strain>
    </source>
</reference>
<dbReference type="InterPro" id="IPR051311">
    <property type="entry name" value="DedA_domain"/>
</dbReference>
<sequence length="209" mass="22518">MEESLLFAVHWLLDLLALPSVGLSAIFAVSLISATLLPLGSEPAVFGYIKLSPDMFWAAILVATVGNTIGGAISYAMGLGAEKAVHRWKEDRAPTPHPPGGLAAPQGGAFPLGRPGGERHLAVEQTHPDATADGRMRGRWNERAHAWIHRMGPPALLLSWLPVVGDPLCAVAGWLRLPFWPCVAYMAIGKFLRYLAMTASLLWLFPGQL</sequence>
<protein>
    <submittedName>
        <fullName evidence="2">Inner membrane protein YqaA</fullName>
    </submittedName>
</protein>
<evidence type="ECO:0000256" key="1">
    <source>
        <dbReference type="SAM" id="Phobius"/>
    </source>
</evidence>
<dbReference type="RefSeq" id="WP_175191554.1">
    <property type="nucleotide sequence ID" value="NZ_CADIJO010000003.1"/>
</dbReference>
<keyword evidence="1" id="KW-1133">Transmembrane helix</keyword>
<evidence type="ECO:0000313" key="2">
    <source>
        <dbReference type="EMBL" id="CAB3675558.1"/>
    </source>
</evidence>
<dbReference type="AlphaFoldDB" id="A0A6S6ZF36"/>
<feature type="transmembrane region" description="Helical" evidence="1">
    <location>
        <begin position="183"/>
        <end position="205"/>
    </location>
</feature>
<accession>A0A6S6ZF36</accession>
<keyword evidence="1" id="KW-0812">Transmembrane</keyword>
<proteinExistence type="predicted"/>
<dbReference type="PANTHER" id="PTHR42709">
    <property type="entry name" value="ALKALINE PHOSPHATASE LIKE PROTEIN"/>
    <property type="match status" value="1"/>
</dbReference>
<feature type="transmembrane region" description="Helical" evidence="1">
    <location>
        <begin position="12"/>
        <end position="36"/>
    </location>
</feature>
<feature type="transmembrane region" description="Helical" evidence="1">
    <location>
        <begin position="56"/>
        <end position="79"/>
    </location>
</feature>
<dbReference type="Proteomes" id="UP000494111">
    <property type="component" value="Unassembled WGS sequence"/>
</dbReference>
<dbReference type="PANTHER" id="PTHR42709:SF4">
    <property type="entry name" value="INNER MEMBRANE PROTEIN YQAA"/>
    <property type="match status" value="1"/>
</dbReference>
<name>A0A6S6ZF36_9BURK</name>
<dbReference type="EMBL" id="CADIJO010000003">
    <property type="protein sequence ID" value="CAB3675558.1"/>
    <property type="molecule type" value="Genomic_DNA"/>
</dbReference>